<accession>A0A8S5P967</accession>
<name>A0A8S5P967_9CAUD</name>
<protein>
    <submittedName>
        <fullName evidence="1">Uncharacterized protein</fullName>
    </submittedName>
</protein>
<evidence type="ECO:0000313" key="1">
    <source>
        <dbReference type="EMBL" id="DAE03208.1"/>
    </source>
</evidence>
<sequence>MAGKFQVSVDLRDLKEAKKTFDAMGTLPAKIVTAAARRGATVTRKAVKNSGAMPENTGTMRKALRTKREKSRHKGKKVYEVIFDPALNAYLQRPIKNPGEAGGKSSKAYYPASMEYGFLTRSKGGGISYFPGFHFMAKEGETVRGEVRAEMARKFNEAIRKEWTERHGA</sequence>
<proteinExistence type="predicted"/>
<reference evidence="1" key="1">
    <citation type="journal article" date="2021" name="Proc. Natl. Acad. Sci. U.S.A.">
        <title>A Catalog of Tens of Thousands of Viruses from Human Metagenomes Reveals Hidden Associations with Chronic Diseases.</title>
        <authorList>
            <person name="Tisza M.J."/>
            <person name="Buck C.B."/>
        </authorList>
    </citation>
    <scope>NUCLEOTIDE SEQUENCE</scope>
    <source>
        <strain evidence="1">Ct2kB26</strain>
    </source>
</reference>
<organism evidence="1">
    <name type="scientific">Siphoviridae sp. ct2kB26</name>
    <dbReference type="NCBI Taxonomy" id="2825317"/>
    <lineage>
        <taxon>Viruses</taxon>
        <taxon>Duplodnaviria</taxon>
        <taxon>Heunggongvirae</taxon>
        <taxon>Uroviricota</taxon>
        <taxon>Caudoviricetes</taxon>
    </lineage>
</organism>
<dbReference type="EMBL" id="BK015360">
    <property type="protein sequence ID" value="DAE03208.1"/>
    <property type="molecule type" value="Genomic_DNA"/>
</dbReference>